<evidence type="ECO:0000256" key="7">
    <source>
        <dbReference type="SAM" id="Phobius"/>
    </source>
</evidence>
<evidence type="ECO:0000256" key="3">
    <source>
        <dbReference type="ARBA" id="ARBA00022475"/>
    </source>
</evidence>
<dbReference type="GO" id="GO:0044874">
    <property type="term" value="P:lipoprotein localization to outer membrane"/>
    <property type="evidence" value="ECO:0007669"/>
    <property type="project" value="TreeGrafter"/>
</dbReference>
<dbReference type="PANTHER" id="PTHR30489:SF0">
    <property type="entry name" value="LIPOPROTEIN-RELEASING SYSTEM TRANSMEMBRANE PROTEIN LOLE"/>
    <property type="match status" value="1"/>
</dbReference>
<feature type="transmembrane region" description="Helical" evidence="7">
    <location>
        <begin position="308"/>
        <end position="340"/>
    </location>
</feature>
<dbReference type="EMBL" id="BSOU01000003">
    <property type="protein sequence ID" value="GLR74210.1"/>
    <property type="molecule type" value="Genomic_DNA"/>
</dbReference>
<dbReference type="AlphaFoldDB" id="A0A2S7XJA8"/>
<comment type="subcellular location">
    <subcellularLocation>
        <location evidence="1">Cell membrane</location>
        <topology evidence="1">Multi-pass membrane protein</topology>
    </subcellularLocation>
</comment>
<keyword evidence="4 7" id="KW-0812">Transmembrane</keyword>
<keyword evidence="5 7" id="KW-1133">Transmembrane helix</keyword>
<evidence type="ECO:0000256" key="2">
    <source>
        <dbReference type="ARBA" id="ARBA00005236"/>
    </source>
</evidence>
<reference evidence="10" key="1">
    <citation type="journal article" date="2014" name="Int. J. Syst. Evol. Microbiol.">
        <title>Complete genome of a new Firmicutes species belonging to the dominant human colonic microbiota ('Ruminococcus bicirculans') reveals two chromosomes and a selective capacity to utilize plant glucans.</title>
        <authorList>
            <consortium name="NISC Comparative Sequencing Program"/>
            <person name="Wegmann U."/>
            <person name="Louis P."/>
            <person name="Goesmann A."/>
            <person name="Henrissat B."/>
            <person name="Duncan S.H."/>
            <person name="Flint H.J."/>
        </authorList>
    </citation>
    <scope>NUCLEOTIDE SEQUENCE</scope>
    <source>
        <strain evidence="10">NBRC 105001</strain>
    </source>
</reference>
<evidence type="ECO:0000256" key="6">
    <source>
        <dbReference type="ARBA" id="ARBA00023136"/>
    </source>
</evidence>
<protein>
    <submittedName>
        <fullName evidence="10 11">Transporter</fullName>
    </submittedName>
</protein>
<dbReference type="InterPro" id="IPR051447">
    <property type="entry name" value="Lipoprotein-release_system"/>
</dbReference>
<evidence type="ECO:0000259" key="9">
    <source>
        <dbReference type="Pfam" id="PF12704"/>
    </source>
</evidence>
<keyword evidence="3" id="KW-1003">Cell membrane</keyword>
<keyword evidence="6 7" id="KW-0472">Membrane</keyword>
<dbReference type="Pfam" id="PF12704">
    <property type="entry name" value="MacB_PCD"/>
    <property type="match status" value="1"/>
</dbReference>
<feature type="domain" description="MacB-like periplasmic core" evidence="9">
    <location>
        <begin position="17"/>
        <end position="232"/>
    </location>
</feature>
<evidence type="ECO:0000313" key="12">
    <source>
        <dbReference type="Proteomes" id="UP000239273"/>
    </source>
</evidence>
<evidence type="ECO:0000313" key="11">
    <source>
        <dbReference type="EMBL" id="PQJ93683.1"/>
    </source>
</evidence>
<dbReference type="InterPro" id="IPR003838">
    <property type="entry name" value="ABC3_permease_C"/>
</dbReference>
<reference evidence="13" key="3">
    <citation type="journal article" date="2019" name="Int. J. Syst. Evol. Microbiol.">
        <title>The Global Catalogue of Microorganisms (GCM) 10K type strain sequencing project: providing services to taxonomists for standard genome sequencing and annotation.</title>
        <authorList>
            <consortium name="The Broad Institute Genomics Platform"/>
            <consortium name="The Broad Institute Genome Sequencing Center for Infectious Disease"/>
            <person name="Wu L."/>
            <person name="Ma J."/>
        </authorList>
    </citation>
    <scope>NUCLEOTIDE SEQUENCE [LARGE SCALE GENOMIC DNA]</scope>
    <source>
        <strain evidence="13">NBRC 105001</strain>
    </source>
</reference>
<evidence type="ECO:0000313" key="10">
    <source>
        <dbReference type="EMBL" id="GLR74210.1"/>
    </source>
</evidence>
<dbReference type="Proteomes" id="UP001156660">
    <property type="component" value="Unassembled WGS sequence"/>
</dbReference>
<dbReference type="GO" id="GO:0098797">
    <property type="term" value="C:plasma membrane protein complex"/>
    <property type="evidence" value="ECO:0007669"/>
    <property type="project" value="TreeGrafter"/>
</dbReference>
<comment type="similarity">
    <text evidence="2">Belongs to the ABC-4 integral membrane protein family. LolC/E subfamily.</text>
</comment>
<reference evidence="11 12" key="2">
    <citation type="submission" date="2016-12" db="EMBL/GenBank/DDBJ databases">
        <title>Diversity of luminous bacteria.</title>
        <authorList>
            <person name="Yoshizawa S."/>
            <person name="Kogure K."/>
        </authorList>
    </citation>
    <scope>NUCLEOTIDE SEQUENCE [LARGE SCALE GENOMIC DNA]</scope>
    <source>
        <strain evidence="11 12">NBRC 105001</strain>
    </source>
</reference>
<dbReference type="Pfam" id="PF02687">
    <property type="entry name" value="FtsX"/>
    <property type="match status" value="1"/>
</dbReference>
<feature type="domain" description="ABC3 transporter permease C-terminal" evidence="8">
    <location>
        <begin position="266"/>
        <end position="398"/>
    </location>
</feature>
<dbReference type="EMBL" id="MSCP01000001">
    <property type="protein sequence ID" value="PQJ93683.1"/>
    <property type="molecule type" value="Genomic_DNA"/>
</dbReference>
<feature type="transmembrane region" description="Helical" evidence="7">
    <location>
        <begin position="267"/>
        <end position="287"/>
    </location>
</feature>
<comment type="caution">
    <text evidence="11">The sequence shown here is derived from an EMBL/GenBank/DDBJ whole genome shotgun (WGS) entry which is preliminary data.</text>
</comment>
<sequence length="409" mass="45943">MLIKLAWRNLWRQKRRTLLTAFALALALILSLLMRSIQEGSYTANIENAARLSTGLIQLQNPEFKESQSIDDLLPMSDEFIQPAKQQPNIEFTLPRIETFSLAAAKDKSKGVMVVGVAPQEENAYSKLADKVVKGEYFSENDKSILLSEGLSQFFNVDVGDEVVLYGQGYRGQTAAGLYHIRGIVHFPMPELNNQLVYLPIKEASMLFSTENQVTAWVLHTRDFSQLRQTVNDLQIGYGSTVSVRPWNDLSPEMEQQIQIDRVSGIVMMYILYGIVGFALFATLLMMTLERQREFGVMLATGMGRMRLLQLLIFESLFISLLGIAIGLIIASPVLGYLYFNPITLTGDTAIAMLEMGYEPIIPVLISSWLFINQIMVVIGLLFLCLLYPLWRIYHLNIVSALKGGSHAT</sequence>
<feature type="transmembrane region" description="Helical" evidence="7">
    <location>
        <begin position="360"/>
        <end position="388"/>
    </location>
</feature>
<proteinExistence type="inferred from homology"/>
<dbReference type="InterPro" id="IPR025857">
    <property type="entry name" value="MacB_PCD"/>
</dbReference>
<keyword evidence="13" id="KW-1185">Reference proteome</keyword>
<dbReference type="RefSeq" id="WP_061036814.1">
    <property type="nucleotide sequence ID" value="NZ_BSOU01000003.1"/>
</dbReference>
<dbReference type="Proteomes" id="UP000239273">
    <property type="component" value="Unassembled WGS sequence"/>
</dbReference>
<evidence type="ECO:0000259" key="8">
    <source>
        <dbReference type="Pfam" id="PF02687"/>
    </source>
</evidence>
<name>A0A2S7XJA8_9GAMM</name>
<dbReference type="OrthoDB" id="9770036at2"/>
<evidence type="ECO:0000313" key="13">
    <source>
        <dbReference type="Proteomes" id="UP001156660"/>
    </source>
</evidence>
<gene>
    <name evidence="11" type="ORF">BTO23_06225</name>
    <name evidence="10" type="ORF">GCM10007855_10840</name>
</gene>
<reference evidence="10" key="4">
    <citation type="submission" date="2023-01" db="EMBL/GenBank/DDBJ databases">
        <title>Draft genome sequence of Aliivibrio sifiae strain NBRC 105001.</title>
        <authorList>
            <person name="Sun Q."/>
            <person name="Mori K."/>
        </authorList>
    </citation>
    <scope>NUCLEOTIDE SEQUENCE</scope>
    <source>
        <strain evidence="10">NBRC 105001</strain>
    </source>
</reference>
<evidence type="ECO:0000256" key="5">
    <source>
        <dbReference type="ARBA" id="ARBA00022989"/>
    </source>
</evidence>
<organism evidence="11 12">
    <name type="scientific">Aliivibrio sifiae</name>
    <dbReference type="NCBI Taxonomy" id="566293"/>
    <lineage>
        <taxon>Bacteria</taxon>
        <taxon>Pseudomonadati</taxon>
        <taxon>Pseudomonadota</taxon>
        <taxon>Gammaproteobacteria</taxon>
        <taxon>Vibrionales</taxon>
        <taxon>Vibrionaceae</taxon>
        <taxon>Aliivibrio</taxon>
    </lineage>
</organism>
<evidence type="ECO:0000256" key="4">
    <source>
        <dbReference type="ARBA" id="ARBA00022692"/>
    </source>
</evidence>
<dbReference type="PANTHER" id="PTHR30489">
    <property type="entry name" value="LIPOPROTEIN-RELEASING SYSTEM TRANSMEMBRANE PROTEIN LOLE"/>
    <property type="match status" value="1"/>
</dbReference>
<evidence type="ECO:0000256" key="1">
    <source>
        <dbReference type="ARBA" id="ARBA00004651"/>
    </source>
</evidence>
<accession>A0A2S7XJA8</accession>